<dbReference type="EMBL" id="PJQY01000643">
    <property type="protein sequence ID" value="PQQ09127.1"/>
    <property type="molecule type" value="Genomic_DNA"/>
</dbReference>
<dbReference type="AlphaFoldDB" id="A0A314YS31"/>
<protein>
    <submittedName>
        <fullName evidence="2">Uncharacterized protein</fullName>
    </submittedName>
</protein>
<sequence length="63" mass="6621">MAAFCNRPGHTNIWPHFAKDPAASSSSPGTPKPGCPVSFRAQLYILAVPQLPLGAQLHLVAAL</sequence>
<keyword evidence="3" id="KW-1185">Reference proteome</keyword>
<name>A0A314YS31_PRUYE</name>
<evidence type="ECO:0000313" key="3">
    <source>
        <dbReference type="Proteomes" id="UP000250321"/>
    </source>
</evidence>
<proteinExistence type="predicted"/>
<feature type="region of interest" description="Disordered" evidence="1">
    <location>
        <begin position="1"/>
        <end position="33"/>
    </location>
</feature>
<reference evidence="2 3" key="1">
    <citation type="submission" date="2018-02" db="EMBL/GenBank/DDBJ databases">
        <title>Draft genome of wild Prunus yedoensis var. nudiflora.</title>
        <authorList>
            <person name="Baek S."/>
            <person name="Kim J.-H."/>
            <person name="Choi K."/>
            <person name="Kim G.-B."/>
            <person name="Cho A."/>
            <person name="Jang H."/>
            <person name="Shin C.-H."/>
            <person name="Yu H.-J."/>
            <person name="Mun J.-H."/>
        </authorList>
    </citation>
    <scope>NUCLEOTIDE SEQUENCE [LARGE SCALE GENOMIC DNA]</scope>
    <source>
        <strain evidence="3">cv. Jeju island</strain>
        <tissue evidence="2">Leaf</tissue>
    </source>
</reference>
<gene>
    <name evidence="2" type="ORF">Pyn_24475</name>
</gene>
<organism evidence="2 3">
    <name type="scientific">Prunus yedoensis var. nudiflora</name>
    <dbReference type="NCBI Taxonomy" id="2094558"/>
    <lineage>
        <taxon>Eukaryota</taxon>
        <taxon>Viridiplantae</taxon>
        <taxon>Streptophyta</taxon>
        <taxon>Embryophyta</taxon>
        <taxon>Tracheophyta</taxon>
        <taxon>Spermatophyta</taxon>
        <taxon>Magnoliopsida</taxon>
        <taxon>eudicotyledons</taxon>
        <taxon>Gunneridae</taxon>
        <taxon>Pentapetalae</taxon>
        <taxon>rosids</taxon>
        <taxon>fabids</taxon>
        <taxon>Rosales</taxon>
        <taxon>Rosaceae</taxon>
        <taxon>Amygdaloideae</taxon>
        <taxon>Amygdaleae</taxon>
        <taxon>Prunus</taxon>
    </lineage>
</organism>
<evidence type="ECO:0000313" key="2">
    <source>
        <dbReference type="EMBL" id="PQQ09127.1"/>
    </source>
</evidence>
<accession>A0A314YS31</accession>
<dbReference type="Proteomes" id="UP000250321">
    <property type="component" value="Unassembled WGS sequence"/>
</dbReference>
<evidence type="ECO:0000256" key="1">
    <source>
        <dbReference type="SAM" id="MobiDB-lite"/>
    </source>
</evidence>
<comment type="caution">
    <text evidence="2">The sequence shown here is derived from an EMBL/GenBank/DDBJ whole genome shotgun (WGS) entry which is preliminary data.</text>
</comment>